<feature type="domain" description="Carboxymuconolactone decarboxylase-like" evidence="1">
    <location>
        <begin position="48"/>
        <end position="131"/>
    </location>
</feature>
<dbReference type="InterPro" id="IPR029032">
    <property type="entry name" value="AhpD-like"/>
</dbReference>
<dbReference type="SUPFAM" id="SSF69118">
    <property type="entry name" value="AhpD-like"/>
    <property type="match status" value="1"/>
</dbReference>
<dbReference type="Gene3D" id="1.20.1290.10">
    <property type="entry name" value="AhpD-like"/>
    <property type="match status" value="1"/>
</dbReference>
<dbReference type="Pfam" id="PF02627">
    <property type="entry name" value="CMD"/>
    <property type="match status" value="1"/>
</dbReference>
<dbReference type="RefSeq" id="WP_072814153.1">
    <property type="nucleotide sequence ID" value="NZ_JAHWLX010000003.1"/>
</dbReference>
<evidence type="ECO:0000313" key="2">
    <source>
        <dbReference type="EMBL" id="MDV2478336.1"/>
    </source>
</evidence>
<comment type="caution">
    <text evidence="2">The sequence shown here is derived from an EMBL/GenBank/DDBJ whole genome shotgun (WGS) entry which is preliminary data.</text>
</comment>
<name>A0ABU3WWG2_9NOCA</name>
<keyword evidence="3" id="KW-1185">Reference proteome</keyword>
<dbReference type="PANTHER" id="PTHR33570:SF2">
    <property type="entry name" value="CARBOXYMUCONOLACTONE DECARBOXYLASE-LIKE DOMAIN-CONTAINING PROTEIN"/>
    <property type="match status" value="1"/>
</dbReference>
<dbReference type="InterPro" id="IPR052512">
    <property type="entry name" value="4CMD/NDH-1_regulator"/>
</dbReference>
<sequence length="146" mass="15397">MSDELTAHTVEDARTALFDAGLAVRREVLGDAYVDAALARGIGTDGEALQHYVTESVWGSVWTRPGLDRRSRSLLNLGILIAMGHHQELAVHVRAGLGNGLSREEITEAVVHATAYVGCPAGVAAMRVVQDTLVAELGPLGGEDDA</sequence>
<accession>A0ABU3WWG2</accession>
<evidence type="ECO:0000313" key="3">
    <source>
        <dbReference type="Proteomes" id="UP001275440"/>
    </source>
</evidence>
<gene>
    <name evidence="2" type="ORF">F8M49_28275</name>
</gene>
<dbReference type="PANTHER" id="PTHR33570">
    <property type="entry name" value="4-CARBOXYMUCONOLACTONE DECARBOXYLASE FAMILY PROTEIN"/>
    <property type="match status" value="1"/>
</dbReference>
<reference evidence="2 3" key="1">
    <citation type="submission" date="2019-10" db="EMBL/GenBank/DDBJ databases">
        <title>Draft Genome Assembly of Rhodococcus zopfii DSM44189.</title>
        <authorList>
            <person name="Sutton J.M."/>
            <person name="Akob D.M."/>
            <person name="Bushman T.J."/>
        </authorList>
    </citation>
    <scope>NUCLEOTIDE SEQUENCE [LARGE SCALE GENOMIC DNA]</scope>
    <source>
        <strain evidence="2 3">DSM 44189</strain>
    </source>
</reference>
<protein>
    <submittedName>
        <fullName evidence="2">4-carboxymuconolactone decarboxylase</fullName>
    </submittedName>
</protein>
<organism evidence="2 3">
    <name type="scientific">Rhodococcus zopfii</name>
    <dbReference type="NCBI Taxonomy" id="43772"/>
    <lineage>
        <taxon>Bacteria</taxon>
        <taxon>Bacillati</taxon>
        <taxon>Actinomycetota</taxon>
        <taxon>Actinomycetes</taxon>
        <taxon>Mycobacteriales</taxon>
        <taxon>Nocardiaceae</taxon>
        <taxon>Rhodococcus</taxon>
    </lineage>
</organism>
<evidence type="ECO:0000259" key="1">
    <source>
        <dbReference type="Pfam" id="PF02627"/>
    </source>
</evidence>
<dbReference type="InterPro" id="IPR003779">
    <property type="entry name" value="CMD-like"/>
</dbReference>
<dbReference type="Proteomes" id="UP001275440">
    <property type="component" value="Unassembled WGS sequence"/>
</dbReference>
<proteinExistence type="predicted"/>
<dbReference type="EMBL" id="WBMO01000005">
    <property type="protein sequence ID" value="MDV2478336.1"/>
    <property type="molecule type" value="Genomic_DNA"/>
</dbReference>